<dbReference type="PANTHER" id="PTHR31268:SF32">
    <property type="entry name" value="GALACTINOL--SUCROSE GALACTOSYLTRANSFERASE 2-RELATED"/>
    <property type="match status" value="1"/>
</dbReference>
<proteinExistence type="inferred from homology"/>
<keyword evidence="3" id="KW-0119">Carbohydrate metabolism</keyword>
<dbReference type="SUPFAM" id="SSF51445">
    <property type="entry name" value="(Trans)glycosidases"/>
    <property type="match status" value="1"/>
</dbReference>
<evidence type="ECO:0000313" key="6">
    <source>
        <dbReference type="Proteomes" id="UP001190700"/>
    </source>
</evidence>
<dbReference type="InterPro" id="IPR013785">
    <property type="entry name" value="Aldolase_TIM"/>
</dbReference>
<reference evidence="5 6" key="1">
    <citation type="journal article" date="2015" name="Genome Biol. Evol.">
        <title>Comparative Genomics of a Bacterivorous Green Alga Reveals Evolutionary Causalities and Consequences of Phago-Mixotrophic Mode of Nutrition.</title>
        <authorList>
            <person name="Burns J.A."/>
            <person name="Paasch A."/>
            <person name="Narechania A."/>
            <person name="Kim E."/>
        </authorList>
    </citation>
    <scope>NUCLEOTIDE SEQUENCE [LARGE SCALE GENOMIC DNA]</scope>
    <source>
        <strain evidence="5 6">PLY_AMNH</strain>
    </source>
</reference>
<comment type="similarity">
    <text evidence="1">Belongs to the glycosyl hydrolases 36 family.</text>
</comment>
<dbReference type="Proteomes" id="UP001190700">
    <property type="component" value="Unassembled WGS sequence"/>
</dbReference>
<evidence type="ECO:0000256" key="3">
    <source>
        <dbReference type="ARBA" id="ARBA00023277"/>
    </source>
</evidence>
<dbReference type="InterPro" id="IPR017853">
    <property type="entry name" value="GH"/>
</dbReference>
<comment type="caution">
    <text evidence="5">The sequence shown here is derived from an EMBL/GenBank/DDBJ whole genome shotgun (WGS) entry which is preliminary data.</text>
</comment>
<dbReference type="InterPro" id="IPR008811">
    <property type="entry name" value="Glycosyl_hydrolases_36"/>
</dbReference>
<dbReference type="EC" id="2.4.1.82" evidence="2"/>
<sequence length="334" mass="36214">MSALSFSQLLPHVRQGYNHKNNRQSRVISRPGLFRYRLSSLLRSKHSAVVPARRRLVNCNARQRTVTGIEVSPEVSHGVLSLETSAEDLDASLIALKLTDDCVATADGIKILEKVNSSVFESPTTSTEKGLVLGLDTEDARASSSAELQLGHLACERLVACARCKLWWMTPSWGTAAKDIPPETQFLLLELAEGGPYAVLMTLLDQGKWRATLIPPKEGSDDQALGIRMDSGDGVVRTSRFTTALYALAGHDPYLLVEEGMRVAASLSGTAQPLSTKQLPPSIDVFGWCTWDAFYSAVSAADVVQGVKALHEAGVPPKFVIIDDGWQCTALDPQ</sequence>
<organism evidence="5 6">
    <name type="scientific">Cymbomonas tetramitiformis</name>
    <dbReference type="NCBI Taxonomy" id="36881"/>
    <lineage>
        <taxon>Eukaryota</taxon>
        <taxon>Viridiplantae</taxon>
        <taxon>Chlorophyta</taxon>
        <taxon>Pyramimonadophyceae</taxon>
        <taxon>Pyramimonadales</taxon>
        <taxon>Pyramimonadaceae</taxon>
        <taxon>Cymbomonas</taxon>
    </lineage>
</organism>
<dbReference type="Pfam" id="PF05691">
    <property type="entry name" value="Raffinose_syn"/>
    <property type="match status" value="1"/>
</dbReference>
<dbReference type="Gene3D" id="3.20.20.70">
    <property type="entry name" value="Aldolase class I"/>
    <property type="match status" value="1"/>
</dbReference>
<evidence type="ECO:0000256" key="4">
    <source>
        <dbReference type="ARBA" id="ARBA00049426"/>
    </source>
</evidence>
<dbReference type="EMBL" id="LGRX02016522">
    <property type="protein sequence ID" value="KAK3261991.1"/>
    <property type="molecule type" value="Genomic_DNA"/>
</dbReference>
<keyword evidence="6" id="KW-1185">Reference proteome</keyword>
<evidence type="ECO:0000256" key="1">
    <source>
        <dbReference type="ARBA" id="ARBA00007240"/>
    </source>
</evidence>
<name>A0AAE0KV84_9CHLO</name>
<evidence type="ECO:0000313" key="5">
    <source>
        <dbReference type="EMBL" id="KAK3261991.1"/>
    </source>
</evidence>
<evidence type="ECO:0000256" key="2">
    <source>
        <dbReference type="ARBA" id="ARBA00012708"/>
    </source>
</evidence>
<dbReference type="AlphaFoldDB" id="A0AAE0KV84"/>
<protein>
    <recommendedName>
        <fullName evidence="2">galactinol--sucrose galactosyltransferase</fullName>
        <ecNumber evidence="2">2.4.1.82</ecNumber>
    </recommendedName>
</protein>
<accession>A0AAE0KV84</accession>
<comment type="catalytic activity">
    <reaction evidence="4">
        <text>alpha-D-galactosyl-(1-&gt;3)-1D-myo-inositol + sucrose = raffinose + myo-inositol</text>
        <dbReference type="Rhea" id="RHEA:20161"/>
        <dbReference type="ChEBI" id="CHEBI:16634"/>
        <dbReference type="ChEBI" id="CHEBI:17268"/>
        <dbReference type="ChEBI" id="CHEBI:17505"/>
        <dbReference type="ChEBI" id="CHEBI:17992"/>
        <dbReference type="EC" id="2.4.1.82"/>
    </reaction>
</comment>
<dbReference type="GO" id="GO:0047274">
    <property type="term" value="F:galactinol-sucrose galactosyltransferase activity"/>
    <property type="evidence" value="ECO:0007669"/>
    <property type="project" value="UniProtKB-EC"/>
</dbReference>
<dbReference type="PANTHER" id="PTHR31268">
    <property type="match status" value="1"/>
</dbReference>
<gene>
    <name evidence="5" type="ORF">CYMTET_29136</name>
</gene>